<evidence type="ECO:0000313" key="2">
    <source>
        <dbReference type="EMBL" id="CAK0906700.1"/>
    </source>
</evidence>
<dbReference type="InterPro" id="IPR050490">
    <property type="entry name" value="Bact_solute-bd_prot1"/>
</dbReference>
<dbReference type="EMBL" id="CAUYUJ010021734">
    <property type="protein sequence ID" value="CAK0906700.1"/>
    <property type="molecule type" value="Genomic_DNA"/>
</dbReference>
<name>A0ABN9Y6J5_9DINO</name>
<sequence length="903" mass="100509">MARILTVGCWLAGVLLPSAEGSADNQTCVARCAEEVSIATGISDERYLSTFLLGIEGIYEGVTVRLQIADFQETFMKQSLIDFCSVTGCTPDFQVTNNANWHDDVEQDLKYAKMCDGYIFFGAWMPEFASQGLIEPLTDRVRNQPSIGWLDIYPSVRENSATFKNDIYMVPLDGDVIQAIYRIDLLEAYGIPHPQTFTELADAAELLHNKDHNGDGELDFGICVSTKVADIAGQLFWAAMAPFLQTQGTEEGVFFDPGTMAPKMHDSIFGVAMEIYKRLVLASPFASLGETDWQTLNSYFDEGRCAFTINFPGPVKMIIANQGAATAYNLTGKLSVVKLPGVACEDFGLNCLHAQNGVNYAPFYAGGGAAGQIRASTDGNKKDAMFDYFKWMSDPEIGYLIVSNPGTLLDPFRFSHVEALALSGSNEKKQAFLDQGWEERQLQPLKELVEDVFSSPNAALDIRIPGGAEYTESETVKYLVEYWKGASSLADTTARMVAGWNAVTNKYGLESQRDYYRASLGLAPYEPPEDQSAENVAAIVLLTVGVVVGSLLVLGAVAHAARRVARALRAEREQREQGERHAKDEFAKLMQLGCNMVLISFRDFVEGGALIQYEEARERGLHINFDTYDRARLFCNENAVVFLSHQWLGTQRPDPQNVHFNQACAMCEQLIERNGLEHDSTYIWVDYTCIPQDNKTMQRLAIGSIQVYATLPRFFVCLTPEAGHEMGHVCSSKTYFQRGRCRLEQWARVSVGGLSGMYSYDGQSLREFATDPVSLASNESWLDLAIRVCLGDFTDPEDRHRLKGVICSLWMYAVLTKDRDDTVYTAVERQKKDVFPPEYFGKGFIDIAESVCSSLKTTQWEELFRHSIDPTGSNSVRTARSVRSTLIAAHDYKCSDDTNLQSI</sequence>
<keyword evidence="3" id="KW-1185">Reference proteome</keyword>
<protein>
    <submittedName>
        <fullName evidence="2">Uncharacterized protein</fullName>
    </submittedName>
</protein>
<dbReference type="PANTHER" id="PTHR43649">
    <property type="entry name" value="ARABINOSE-BINDING PROTEIN-RELATED"/>
    <property type="match status" value="1"/>
</dbReference>
<evidence type="ECO:0000313" key="3">
    <source>
        <dbReference type="Proteomes" id="UP001189429"/>
    </source>
</evidence>
<organism evidence="2 3">
    <name type="scientific">Prorocentrum cordatum</name>
    <dbReference type="NCBI Taxonomy" id="2364126"/>
    <lineage>
        <taxon>Eukaryota</taxon>
        <taxon>Sar</taxon>
        <taxon>Alveolata</taxon>
        <taxon>Dinophyceae</taxon>
        <taxon>Prorocentrales</taxon>
        <taxon>Prorocentraceae</taxon>
        <taxon>Prorocentrum</taxon>
    </lineage>
</organism>
<dbReference type="Pfam" id="PF01547">
    <property type="entry name" value="SBP_bac_1"/>
    <property type="match status" value="1"/>
</dbReference>
<evidence type="ECO:0000256" key="1">
    <source>
        <dbReference type="SAM" id="SignalP"/>
    </source>
</evidence>
<dbReference type="InterPro" id="IPR006059">
    <property type="entry name" value="SBP"/>
</dbReference>
<accession>A0ABN9Y6J5</accession>
<feature type="chain" id="PRO_5046255507" evidence="1">
    <location>
        <begin position="22"/>
        <end position="903"/>
    </location>
</feature>
<gene>
    <name evidence="2" type="ORF">PCOR1329_LOCUS81944</name>
</gene>
<reference evidence="2" key="1">
    <citation type="submission" date="2023-10" db="EMBL/GenBank/DDBJ databases">
        <authorList>
            <person name="Chen Y."/>
            <person name="Shah S."/>
            <person name="Dougan E. K."/>
            <person name="Thang M."/>
            <person name="Chan C."/>
        </authorList>
    </citation>
    <scope>NUCLEOTIDE SEQUENCE [LARGE SCALE GENOMIC DNA]</scope>
</reference>
<dbReference type="Proteomes" id="UP001189429">
    <property type="component" value="Unassembled WGS sequence"/>
</dbReference>
<keyword evidence="1" id="KW-0732">Signal</keyword>
<dbReference type="SUPFAM" id="SSF53850">
    <property type="entry name" value="Periplasmic binding protein-like II"/>
    <property type="match status" value="1"/>
</dbReference>
<proteinExistence type="predicted"/>
<comment type="caution">
    <text evidence="2">The sequence shown here is derived from an EMBL/GenBank/DDBJ whole genome shotgun (WGS) entry which is preliminary data.</text>
</comment>
<dbReference type="Gene3D" id="3.40.190.10">
    <property type="entry name" value="Periplasmic binding protein-like II"/>
    <property type="match status" value="1"/>
</dbReference>
<feature type="signal peptide" evidence="1">
    <location>
        <begin position="1"/>
        <end position="21"/>
    </location>
</feature>